<sequence>MVSYFGEEPGPCLPILLLNVLLRRAGETRRQDDPSQPAIWSGGLSVKALRRSVCQLIFVWWCDRGALRRSQVGPGLCFPPSPSPSPSPSRRLQPFRRGRSPGWAVFWNGHQRIVLPSLPANRASANLITTYLCTVTTGRLTAPIPGAESMPIFSPTSQKITPT</sequence>
<evidence type="ECO:0000313" key="2">
    <source>
        <dbReference type="Proteomes" id="UP000249057"/>
    </source>
</evidence>
<evidence type="ECO:0000313" key="1">
    <source>
        <dbReference type="EMBL" id="RAH46681.1"/>
    </source>
</evidence>
<keyword evidence="2" id="KW-1185">Reference proteome</keyword>
<proteinExistence type="predicted"/>
<accession>A0ACD1GC36</accession>
<reference evidence="1" key="1">
    <citation type="submission" date="2018-02" db="EMBL/GenBank/DDBJ databases">
        <title>The genomes of Aspergillus section Nigri reveals drivers in fungal speciation.</title>
        <authorList>
            <consortium name="DOE Joint Genome Institute"/>
            <person name="Vesth T.C."/>
            <person name="Nybo J."/>
            <person name="Theobald S."/>
            <person name="Brandl J."/>
            <person name="Frisvad J.C."/>
            <person name="Nielsen K.F."/>
            <person name="Lyhne E.K."/>
            <person name="Kogle M.E."/>
            <person name="Kuo A."/>
            <person name="Riley R."/>
            <person name="Clum A."/>
            <person name="Nolan M."/>
            <person name="Lipzen A."/>
            <person name="Salamov A."/>
            <person name="Henrissat B."/>
            <person name="Wiebenga A."/>
            <person name="De vries R.P."/>
            <person name="Grigoriev I.V."/>
            <person name="Mortensen U.H."/>
            <person name="Andersen M.R."/>
            <person name="Baker S.E."/>
        </authorList>
    </citation>
    <scope>NUCLEOTIDE SEQUENCE</scope>
    <source>
        <strain evidence="1">CBS 621.78</strain>
    </source>
</reference>
<dbReference type="EMBL" id="KZ825335">
    <property type="protein sequence ID" value="RAH46681.1"/>
    <property type="molecule type" value="Genomic_DNA"/>
</dbReference>
<protein>
    <submittedName>
        <fullName evidence="1">Uncharacterized protein</fullName>
    </submittedName>
</protein>
<organism evidence="1 2">
    <name type="scientific">Aspergillus brunneoviolaceus CBS 621.78</name>
    <dbReference type="NCBI Taxonomy" id="1450534"/>
    <lineage>
        <taxon>Eukaryota</taxon>
        <taxon>Fungi</taxon>
        <taxon>Dikarya</taxon>
        <taxon>Ascomycota</taxon>
        <taxon>Pezizomycotina</taxon>
        <taxon>Eurotiomycetes</taxon>
        <taxon>Eurotiomycetidae</taxon>
        <taxon>Eurotiales</taxon>
        <taxon>Aspergillaceae</taxon>
        <taxon>Aspergillus</taxon>
        <taxon>Aspergillus subgen. Circumdati</taxon>
    </lineage>
</organism>
<gene>
    <name evidence="1" type="ORF">BO95DRAFT_100423</name>
</gene>
<name>A0ACD1GC36_9EURO</name>
<dbReference type="Proteomes" id="UP000249057">
    <property type="component" value="Unassembled WGS sequence"/>
</dbReference>